<reference evidence="2 3" key="1">
    <citation type="journal article" date="2011" name="PLoS ONE">
        <title>Haloquadratum walsbyi: limited diversity in a global pond.</title>
        <authorList>
            <person name="Dyall-Smith M."/>
            <person name="Pfeiffer F."/>
            <person name="Klee K."/>
            <person name="Palm P."/>
            <person name="Gross K."/>
            <person name="Schuster S.C."/>
            <person name="Rampp M."/>
            <person name="Oesterhelt D."/>
        </authorList>
    </citation>
    <scope>NUCLEOTIDE SEQUENCE [LARGE SCALE GENOMIC DNA]</scope>
    <source>
        <strain evidence="3">DSM 16854 / JCM 12705 / C23</strain>
    </source>
</reference>
<accession>G0LHB6</accession>
<keyword evidence="1" id="KW-0812">Transmembrane</keyword>
<evidence type="ECO:0000256" key="1">
    <source>
        <dbReference type="SAM" id="Phobius"/>
    </source>
</evidence>
<name>G0LHB6_HALWC</name>
<keyword evidence="1" id="KW-0472">Membrane</keyword>
<organism evidence="2 3">
    <name type="scientific">Haloquadratum walsbyi (strain DSM 16854 / JCM 12705 / C23)</name>
    <dbReference type="NCBI Taxonomy" id="768065"/>
    <lineage>
        <taxon>Archaea</taxon>
        <taxon>Methanobacteriati</taxon>
        <taxon>Methanobacteriota</taxon>
        <taxon>Stenosarchaea group</taxon>
        <taxon>Halobacteria</taxon>
        <taxon>Halobacteriales</taxon>
        <taxon>Haloferacaceae</taxon>
        <taxon>Haloquadratum</taxon>
    </lineage>
</organism>
<proteinExistence type="predicted"/>
<evidence type="ECO:0000313" key="2">
    <source>
        <dbReference type="EMBL" id="CCC40150.1"/>
    </source>
</evidence>
<dbReference type="HOGENOM" id="CLU_1574939_0_0_2"/>
<sequence length="195" mass="21992">MSIRHSVSDCFRSETAHEVLPIWRENTAFMPSRRSIIASLGALILSGFGAWFWLTSESASGYVQEKSIEARYREENQLHSESIITVTLSNPPGSAPPQLSWLHDDWQNQFDSPTSPVVSEALDKQLHQAYEDIRYIVGVCTPAWGNEQQETGCHNAPTSREEFNRVQVHNRVSASYTDTGLSIHRVNGTWSFDNP</sequence>
<feature type="transmembrane region" description="Helical" evidence="1">
    <location>
        <begin position="36"/>
        <end position="54"/>
    </location>
</feature>
<dbReference type="EMBL" id="FR746099">
    <property type="protein sequence ID" value="CCC40150.1"/>
    <property type="molecule type" value="Genomic_DNA"/>
</dbReference>
<dbReference type="KEGG" id="hwc:Hqrw_2267"/>
<dbReference type="Proteomes" id="UP000007954">
    <property type="component" value="Chromosome"/>
</dbReference>
<protein>
    <submittedName>
        <fullName evidence="2">Uncharacterized protein</fullName>
    </submittedName>
</protein>
<dbReference type="AlphaFoldDB" id="G0LHB6"/>
<keyword evidence="1" id="KW-1133">Transmembrane helix</keyword>
<gene>
    <name evidence="2" type="ordered locus">Hqrw_2267</name>
</gene>
<dbReference type="OrthoDB" id="206198at2157"/>
<evidence type="ECO:0000313" key="3">
    <source>
        <dbReference type="Proteomes" id="UP000007954"/>
    </source>
</evidence>